<accession>A0AA39FDC7</accession>
<dbReference type="HAMAP" id="MF_03044">
    <property type="entry name" value="BMT2"/>
    <property type="match status" value="1"/>
</dbReference>
<dbReference type="GO" id="GO:0008168">
    <property type="term" value="F:methyltransferase activity"/>
    <property type="evidence" value="ECO:0007669"/>
    <property type="project" value="UniProtKB-UniRule"/>
</dbReference>
<evidence type="ECO:0000256" key="4">
    <source>
        <dbReference type="HAMAP-Rule" id="MF_03044"/>
    </source>
</evidence>
<dbReference type="Gene3D" id="3.40.50.150">
    <property type="entry name" value="Vaccinia Virus protein VP39"/>
    <property type="match status" value="1"/>
</dbReference>
<gene>
    <name evidence="5" type="ORF">PV327_004873</name>
</gene>
<feature type="binding site" evidence="4">
    <location>
        <position position="139"/>
    </location>
    <ligand>
        <name>S-adenosyl-L-methionine</name>
        <dbReference type="ChEBI" id="CHEBI:59789"/>
    </ligand>
</feature>
<keyword evidence="3 4" id="KW-0949">S-adenosyl-L-methionine</keyword>
<dbReference type="PANTHER" id="PTHR21008:SF0">
    <property type="entry name" value="S-ADENOSYLMETHIONINE SENSOR UPSTREAM OF MTORC1"/>
    <property type="match status" value="1"/>
</dbReference>
<comment type="function">
    <text evidence="4">S-adenosyl-L-methionine-binding protein that acts as an inhibitor of mTORC1 signaling. Acts as a sensor of S-adenosyl-L-methionine to signal methionine sufficiency to mTORC1. Probably also acts as a S-adenosyl-L-methionine-dependent methyltransferase.</text>
</comment>
<dbReference type="InterPro" id="IPR021867">
    <property type="entry name" value="Bmt2/SAMTOR"/>
</dbReference>
<dbReference type="GO" id="GO:1904262">
    <property type="term" value="P:negative regulation of TORC1 signaling"/>
    <property type="evidence" value="ECO:0007669"/>
    <property type="project" value="TreeGrafter"/>
</dbReference>
<evidence type="ECO:0000256" key="3">
    <source>
        <dbReference type="ARBA" id="ARBA00022691"/>
    </source>
</evidence>
<evidence type="ECO:0000256" key="2">
    <source>
        <dbReference type="ARBA" id="ARBA00022679"/>
    </source>
</evidence>
<dbReference type="CDD" id="cd02440">
    <property type="entry name" value="AdoMet_MTases"/>
    <property type="match status" value="1"/>
</dbReference>
<keyword evidence="1 4" id="KW-0489">Methyltransferase</keyword>
<organism evidence="5 6">
    <name type="scientific">Microctonus hyperodae</name>
    <name type="common">Parasitoid wasp</name>
    <dbReference type="NCBI Taxonomy" id="165561"/>
    <lineage>
        <taxon>Eukaryota</taxon>
        <taxon>Metazoa</taxon>
        <taxon>Ecdysozoa</taxon>
        <taxon>Arthropoda</taxon>
        <taxon>Hexapoda</taxon>
        <taxon>Insecta</taxon>
        <taxon>Pterygota</taxon>
        <taxon>Neoptera</taxon>
        <taxon>Endopterygota</taxon>
        <taxon>Hymenoptera</taxon>
        <taxon>Apocrita</taxon>
        <taxon>Ichneumonoidea</taxon>
        <taxon>Braconidae</taxon>
        <taxon>Euphorinae</taxon>
        <taxon>Microctonus</taxon>
    </lineage>
</organism>
<dbReference type="AlphaFoldDB" id="A0AA39FDC7"/>
<name>A0AA39FDC7_MICHY</name>
<dbReference type="PANTHER" id="PTHR21008">
    <property type="entry name" value="S-ADENOSYLMETHIONINE SENSOR UPSTREAM OF MTORC1-RELATED"/>
    <property type="match status" value="1"/>
</dbReference>
<dbReference type="InterPro" id="IPR029063">
    <property type="entry name" value="SAM-dependent_MTases_sf"/>
</dbReference>
<dbReference type="Pfam" id="PF11968">
    <property type="entry name" value="Bmt2"/>
    <property type="match status" value="1"/>
</dbReference>
<dbReference type="Proteomes" id="UP001168972">
    <property type="component" value="Unassembled WGS sequence"/>
</dbReference>
<sequence length="345" mass="40167">MASDQHKQLATIIKETHSRLRNDCRIYGPKEAWNRHVARTDDLQKYAVSMQELATAHWDNINLKPKENTYCRISWIKNRCYEYFMNGGKEKFIEREINIAKKNNINSNENSSVLNVIPELTNEHHDGDIFKQIKLLDVGSCYNPFGDDDNFDVTAVDLAPYSDRVLQCDFLNVIIGSMTIISNDTPTILELGRDSFDVCVFSLLLEYFPCPEQRYLCCEKAYNLLKNNGILFIITPDSKHVGANAKIMKSWRFVLAKLGFMRIYYEKLRHIHCMCFRKCINKNVALRWTMLQTFPSNDILFESITKIYIPQDIQIDKTCEKKSDITYEAEELLNGFLELPQVINE</sequence>
<protein>
    <recommendedName>
        <fullName evidence="4">S-adenosylmethionine sensor upstream of mTORC1</fullName>
    </recommendedName>
    <alternativeName>
        <fullName evidence="4">Probable methyltransferase BMT2 homolog</fullName>
        <ecNumber evidence="4">2.1.1.-</ecNumber>
    </alternativeName>
</protein>
<comment type="caution">
    <text evidence="5">The sequence shown here is derived from an EMBL/GenBank/DDBJ whole genome shotgun (WGS) entry which is preliminary data.</text>
</comment>
<evidence type="ECO:0000313" key="6">
    <source>
        <dbReference type="Proteomes" id="UP001168972"/>
    </source>
</evidence>
<dbReference type="GO" id="GO:0032259">
    <property type="term" value="P:methylation"/>
    <property type="evidence" value="ECO:0007669"/>
    <property type="project" value="UniProtKB-KW"/>
</dbReference>
<keyword evidence="2 4" id="KW-0808">Transferase</keyword>
<dbReference type="EC" id="2.1.1.-" evidence="4"/>
<evidence type="ECO:0000256" key="1">
    <source>
        <dbReference type="ARBA" id="ARBA00022603"/>
    </source>
</evidence>
<feature type="binding site" evidence="4">
    <location>
        <position position="157"/>
    </location>
    <ligand>
        <name>S-adenosyl-L-methionine</name>
        <dbReference type="ChEBI" id="CHEBI:59789"/>
    </ligand>
</feature>
<reference evidence="5" key="1">
    <citation type="journal article" date="2023" name="bioRxiv">
        <title>Scaffold-level genome assemblies of two parasitoid biocontrol wasps reveal the parthenogenesis mechanism and an associated novel virus.</title>
        <authorList>
            <person name="Inwood S."/>
            <person name="Skelly J."/>
            <person name="Guhlin J."/>
            <person name="Harrop T."/>
            <person name="Goldson S."/>
            <person name="Dearden P."/>
        </authorList>
    </citation>
    <scope>NUCLEOTIDE SEQUENCE</scope>
    <source>
        <strain evidence="5">Lincoln</strain>
        <tissue evidence="5">Whole body</tissue>
    </source>
</reference>
<dbReference type="SUPFAM" id="SSF53335">
    <property type="entry name" value="S-adenosyl-L-methionine-dependent methyltransferases"/>
    <property type="match status" value="1"/>
</dbReference>
<dbReference type="EMBL" id="JAQQBR010001832">
    <property type="protein sequence ID" value="KAK0167478.1"/>
    <property type="molecule type" value="Genomic_DNA"/>
</dbReference>
<keyword evidence="6" id="KW-1185">Reference proteome</keyword>
<comment type="similarity">
    <text evidence="4">Belongs to the BMT2 family.</text>
</comment>
<proteinExistence type="inferred from homology"/>
<reference evidence="5" key="2">
    <citation type="submission" date="2023-03" db="EMBL/GenBank/DDBJ databases">
        <authorList>
            <person name="Inwood S.N."/>
            <person name="Skelly J.G."/>
            <person name="Guhlin J."/>
            <person name="Harrop T.W.R."/>
            <person name="Goldson S.G."/>
            <person name="Dearden P.K."/>
        </authorList>
    </citation>
    <scope>NUCLEOTIDE SEQUENCE</scope>
    <source>
        <strain evidence="5">Lincoln</strain>
        <tissue evidence="5">Whole body</tissue>
    </source>
</reference>
<evidence type="ECO:0000313" key="5">
    <source>
        <dbReference type="EMBL" id="KAK0167478.1"/>
    </source>
</evidence>